<name>A0A2N0AQ07_9LEPT</name>
<keyword evidence="1" id="KW-1133">Transmembrane helix</keyword>
<sequence>MKMVTPVVLFLLCFILPLLKLHFAFTNSQLVGDGVDNVLVLTILERNLINFSNVLNGQDFLAIYSSNGLYPYTETNLFTEPLYFPTILYYLLKILTGSKIIAFNSLFITAYTFNFLSFYYLSRLLRNDVASSILVSIIYSSGHFFAIQYIHLQNQFAFGFPLIFAFAIRYSDTNKKKFLFLIYLVLTLQFFSCNYFGLYGLYFSFLAFFITDSLRIKNIKNISEIIFNKAKIKLALILITPALLFIFTIFIFYGWFMIHNFELYPKRLLLENQYYSNTALSILRIPHLISNFPDIILNGETHNSAHLGFLPLVAVLVFLLTPKIQSKTGWIFIGLSFLFFLFSLGPIISIYNVEIPGPYTILYHILPGFKNLRVPSRIFVISWFFISMFLLTFAKTVSMQKNFKLQIIVFLIVFAEFFFLTTIKETSKLPEQINALKLELPTTSNIIFIKKKKGSYTLNDDGFPEWYLLNTTYRTPNGYSGLTLPFQYYLINLLYNNFLTDDLVQYLAELGISHIAISYPKSTPGNKISNLDFKIPGSLELLSYDNANHLYLFKISKQIETTNKFSSNNGKEIEPVEYVIEETSVSKKQEFLNDKKMKTYWQSFSSGFQTNSDFIKIRVNSASKESFIVKLNSGPFLERLPYGLDISCGNVTKKYNLPKIDIENFLSRPISNQFMFFEINNCNSTHLEIRINKTTPYAVFMLSELEIYQYRQKPTN</sequence>
<reference evidence="2 3" key="1">
    <citation type="submission" date="2017-07" db="EMBL/GenBank/DDBJ databases">
        <title>Leptospira spp. isolated from tropical soils.</title>
        <authorList>
            <person name="Thibeaux R."/>
            <person name="Iraola G."/>
            <person name="Ferres I."/>
            <person name="Bierque E."/>
            <person name="Girault D."/>
            <person name="Soupe-Gilbert M.-E."/>
            <person name="Picardeau M."/>
            <person name="Goarant C."/>
        </authorList>
    </citation>
    <scope>NUCLEOTIDE SEQUENCE [LARGE SCALE GENOMIC DNA]</scope>
    <source>
        <strain evidence="2 3">FH2-B-A1</strain>
    </source>
</reference>
<feature type="transmembrane region" description="Helical" evidence="1">
    <location>
        <begin position="405"/>
        <end position="423"/>
    </location>
</feature>
<gene>
    <name evidence="2" type="ORF">CH364_08885</name>
</gene>
<organism evidence="2 3">
    <name type="scientific">Leptospira harrisiae</name>
    <dbReference type="NCBI Taxonomy" id="2023189"/>
    <lineage>
        <taxon>Bacteria</taxon>
        <taxon>Pseudomonadati</taxon>
        <taxon>Spirochaetota</taxon>
        <taxon>Spirochaetia</taxon>
        <taxon>Leptospirales</taxon>
        <taxon>Leptospiraceae</taxon>
        <taxon>Leptospira</taxon>
    </lineage>
</organism>
<dbReference type="Proteomes" id="UP000232145">
    <property type="component" value="Unassembled WGS sequence"/>
</dbReference>
<feature type="transmembrane region" description="Helical" evidence="1">
    <location>
        <begin position="329"/>
        <end position="352"/>
    </location>
</feature>
<dbReference type="AlphaFoldDB" id="A0A2N0AQ07"/>
<keyword evidence="1" id="KW-0472">Membrane</keyword>
<evidence type="ECO:0000256" key="1">
    <source>
        <dbReference type="SAM" id="Phobius"/>
    </source>
</evidence>
<accession>A0A2N0AQ07</accession>
<feature type="transmembrane region" description="Helical" evidence="1">
    <location>
        <begin position="133"/>
        <end position="152"/>
    </location>
</feature>
<feature type="transmembrane region" description="Helical" evidence="1">
    <location>
        <begin position="232"/>
        <end position="258"/>
    </location>
</feature>
<feature type="transmembrane region" description="Helical" evidence="1">
    <location>
        <begin position="100"/>
        <end position="121"/>
    </location>
</feature>
<evidence type="ECO:0000313" key="2">
    <source>
        <dbReference type="EMBL" id="PJZ86261.1"/>
    </source>
</evidence>
<feature type="transmembrane region" description="Helical" evidence="1">
    <location>
        <begin position="304"/>
        <end position="322"/>
    </location>
</feature>
<evidence type="ECO:0000313" key="3">
    <source>
        <dbReference type="Proteomes" id="UP000232145"/>
    </source>
</evidence>
<protein>
    <submittedName>
        <fullName evidence="2">Uncharacterized protein</fullName>
    </submittedName>
</protein>
<feature type="transmembrane region" description="Helical" evidence="1">
    <location>
        <begin position="178"/>
        <end position="211"/>
    </location>
</feature>
<feature type="transmembrane region" description="Helical" evidence="1">
    <location>
        <begin position="372"/>
        <end position="393"/>
    </location>
</feature>
<proteinExistence type="predicted"/>
<comment type="caution">
    <text evidence="2">The sequence shown here is derived from an EMBL/GenBank/DDBJ whole genome shotgun (WGS) entry which is preliminary data.</text>
</comment>
<keyword evidence="3" id="KW-1185">Reference proteome</keyword>
<keyword evidence="1" id="KW-0812">Transmembrane</keyword>
<dbReference type="EMBL" id="NPDX01000001">
    <property type="protein sequence ID" value="PJZ86261.1"/>
    <property type="molecule type" value="Genomic_DNA"/>
</dbReference>